<dbReference type="GO" id="GO:0003735">
    <property type="term" value="F:structural constituent of ribosome"/>
    <property type="evidence" value="ECO:0007669"/>
    <property type="project" value="InterPro"/>
</dbReference>
<gene>
    <name evidence="6" type="ORF">PPRO1316_LOCUS1042</name>
    <name evidence="7" type="ORF">PPROV_000834700</name>
</gene>
<accession>A0A6T5WH84</accession>
<dbReference type="GO" id="GO:0006412">
    <property type="term" value="P:translation"/>
    <property type="evidence" value="ECO:0007669"/>
    <property type="project" value="InterPro"/>
</dbReference>
<dbReference type="EMBL" id="BNJQ01000025">
    <property type="protein sequence ID" value="GHP09612.1"/>
    <property type="molecule type" value="Genomic_DNA"/>
</dbReference>
<evidence type="ECO:0000256" key="1">
    <source>
        <dbReference type="ARBA" id="ARBA00007698"/>
    </source>
</evidence>
<evidence type="ECO:0000313" key="7">
    <source>
        <dbReference type="EMBL" id="GHP09612.1"/>
    </source>
</evidence>
<protein>
    <recommendedName>
        <fullName evidence="5">50S ribosomal protein L20</fullName>
    </recommendedName>
</protein>
<keyword evidence="5" id="KW-0694">RNA-binding</keyword>
<evidence type="ECO:0000256" key="5">
    <source>
        <dbReference type="RuleBase" id="RU004311"/>
    </source>
</evidence>
<dbReference type="Gene3D" id="6.10.160.10">
    <property type="match status" value="1"/>
</dbReference>
<dbReference type="InterPro" id="IPR035566">
    <property type="entry name" value="Ribosomal_protein_bL20_C"/>
</dbReference>
<dbReference type="GO" id="GO:1990904">
    <property type="term" value="C:ribonucleoprotein complex"/>
    <property type="evidence" value="ECO:0007669"/>
    <property type="project" value="UniProtKB-KW"/>
</dbReference>
<dbReference type="FunFam" id="1.10.1900.20:FF:000001">
    <property type="entry name" value="50S ribosomal protein L20"/>
    <property type="match status" value="1"/>
</dbReference>
<keyword evidence="3 4" id="KW-0687">Ribonucleoprotein</keyword>
<evidence type="ECO:0000313" key="6">
    <source>
        <dbReference type="EMBL" id="CAE0009472.1"/>
    </source>
</evidence>
<comment type="function">
    <text evidence="5">Binds directly to 23S ribosomal RNA and is necessary for the in vitro assembly process of the 50S ribosomal subunit. It is not involved in the protein synthesizing functions of that subunit.</text>
</comment>
<evidence type="ECO:0000313" key="8">
    <source>
        <dbReference type="Proteomes" id="UP000660262"/>
    </source>
</evidence>
<dbReference type="Pfam" id="PF00453">
    <property type="entry name" value="Ribosomal_L20"/>
    <property type="match status" value="1"/>
</dbReference>
<keyword evidence="8" id="KW-1185">Reference proteome</keyword>
<dbReference type="InterPro" id="IPR005813">
    <property type="entry name" value="Ribosomal_bL20"/>
</dbReference>
<dbReference type="PANTHER" id="PTHR10986">
    <property type="entry name" value="39S RIBOSOMAL PROTEIN L20"/>
    <property type="match status" value="1"/>
</dbReference>
<evidence type="ECO:0000256" key="3">
    <source>
        <dbReference type="ARBA" id="ARBA00023274"/>
    </source>
</evidence>
<reference evidence="7" key="1">
    <citation type="submission" date="2020-10" db="EMBL/GenBank/DDBJ databases">
        <title>Unveiling of a novel bifunctional photoreceptor, Dualchrome1, isolated from a cosmopolitan green alga.</title>
        <authorList>
            <person name="Suzuki S."/>
            <person name="Kawachi M."/>
        </authorList>
    </citation>
    <scope>NUCLEOTIDE SEQUENCE</scope>
    <source>
        <strain evidence="7">NIES 2893</strain>
    </source>
</reference>
<dbReference type="PRINTS" id="PR00062">
    <property type="entry name" value="RIBOSOMALL20"/>
</dbReference>
<dbReference type="SUPFAM" id="SSF74731">
    <property type="entry name" value="Ribosomal protein L20"/>
    <property type="match status" value="1"/>
</dbReference>
<dbReference type="Proteomes" id="UP000660262">
    <property type="component" value="Unassembled WGS sequence"/>
</dbReference>
<dbReference type="EMBL" id="HBHV01001510">
    <property type="protein sequence ID" value="CAE0009472.1"/>
    <property type="molecule type" value="Transcribed_RNA"/>
</dbReference>
<dbReference type="CDD" id="cd07026">
    <property type="entry name" value="Ribosomal_L20"/>
    <property type="match status" value="1"/>
</dbReference>
<dbReference type="OrthoDB" id="10251781at2759"/>
<reference evidence="6" key="2">
    <citation type="submission" date="2021-01" db="EMBL/GenBank/DDBJ databases">
        <authorList>
            <person name="Corre E."/>
            <person name="Pelletier E."/>
            <person name="Niang G."/>
            <person name="Scheremetjew M."/>
            <person name="Finn R."/>
            <person name="Kale V."/>
            <person name="Holt S."/>
            <person name="Cochrane G."/>
            <person name="Meng A."/>
            <person name="Brown T."/>
            <person name="Cohen L."/>
        </authorList>
    </citation>
    <scope>NUCLEOTIDE SEQUENCE</scope>
    <source>
        <strain evidence="6">RCC2336</strain>
    </source>
</reference>
<keyword evidence="2 4" id="KW-0689">Ribosomal protein</keyword>
<dbReference type="GO" id="GO:0019843">
    <property type="term" value="F:rRNA binding"/>
    <property type="evidence" value="ECO:0007669"/>
    <property type="project" value="UniProtKB-KW"/>
</dbReference>
<keyword evidence="5" id="KW-0699">rRNA-binding</keyword>
<dbReference type="AlphaFoldDB" id="A0A6T5WH84"/>
<dbReference type="GO" id="GO:0005840">
    <property type="term" value="C:ribosome"/>
    <property type="evidence" value="ECO:0007669"/>
    <property type="project" value="UniProtKB-KW"/>
</dbReference>
<comment type="similarity">
    <text evidence="1 4">Belongs to the bacterial ribosomal protein bL20 family.</text>
</comment>
<organism evidence="6">
    <name type="scientific">Pycnococcus provasolii</name>
    <dbReference type="NCBI Taxonomy" id="41880"/>
    <lineage>
        <taxon>Eukaryota</taxon>
        <taxon>Viridiplantae</taxon>
        <taxon>Chlorophyta</taxon>
        <taxon>Pseudoscourfieldiophyceae</taxon>
        <taxon>Pseudoscourfieldiales</taxon>
        <taxon>Pycnococcaceae</taxon>
        <taxon>Pycnococcus</taxon>
    </lineage>
</organism>
<sequence length="112" mass="13289">MPINRKRVFEMAKGFYGRRKNCYRITLPAVERALAFSYRDRRTKKRTARTRWIETINAATRQYDVAYSKFMFSLQKQVNSNLDRKSLADLARNEPYSFKAIVEQVKRMGGQI</sequence>
<dbReference type="NCBIfam" id="TIGR01032">
    <property type="entry name" value="rplT_bact"/>
    <property type="match status" value="1"/>
</dbReference>
<name>A0A6T5WH84_9CHLO</name>
<evidence type="ECO:0000256" key="4">
    <source>
        <dbReference type="RuleBase" id="RU000561"/>
    </source>
</evidence>
<evidence type="ECO:0000256" key="2">
    <source>
        <dbReference type="ARBA" id="ARBA00022980"/>
    </source>
</evidence>
<dbReference type="Gene3D" id="1.10.1900.20">
    <property type="entry name" value="Ribosomal protein L20"/>
    <property type="match status" value="1"/>
</dbReference>
<proteinExistence type="inferred from homology"/>